<dbReference type="SUPFAM" id="SSF55961">
    <property type="entry name" value="Bet v1-like"/>
    <property type="match status" value="1"/>
</dbReference>
<dbReference type="Pfam" id="PF10604">
    <property type="entry name" value="Polyketide_cyc2"/>
    <property type="match status" value="1"/>
</dbReference>
<dbReference type="InterPro" id="IPR023393">
    <property type="entry name" value="START-like_dom_sf"/>
</dbReference>
<name>A0A512SYM0_9MICO</name>
<proteinExistence type="predicted"/>
<dbReference type="AlphaFoldDB" id="A0A512SYM0"/>
<dbReference type="RefSeq" id="WP_186827920.1">
    <property type="nucleotide sequence ID" value="NZ_BAABDN010000001.1"/>
</dbReference>
<comment type="caution">
    <text evidence="1">The sequence shown here is derived from an EMBL/GenBank/DDBJ whole genome shotgun (WGS) entry which is preliminary data.</text>
</comment>
<dbReference type="Proteomes" id="UP000321793">
    <property type="component" value="Unassembled WGS sequence"/>
</dbReference>
<protein>
    <recommendedName>
        <fullName evidence="3">Carbon monoxide dehydrogenase subunit G</fullName>
    </recommendedName>
</protein>
<sequence>MATFSATKTSEATVAHPRALVWDVLTDPTAVARLTPMVRSITATGDRWHWQLVRIPVLGQSFELGFTERMSHEPKTRITFSHDPDGHERAGTDGRYDLADADGGSSTHLRIELKVTVELPFPGITRPAVQASMHGVLEVMGAGFARSIEKELRARAG</sequence>
<evidence type="ECO:0008006" key="3">
    <source>
        <dbReference type="Google" id="ProtNLM"/>
    </source>
</evidence>
<organism evidence="1 2">
    <name type="scientific">Knoellia locipacati</name>
    <dbReference type="NCBI Taxonomy" id="882824"/>
    <lineage>
        <taxon>Bacteria</taxon>
        <taxon>Bacillati</taxon>
        <taxon>Actinomycetota</taxon>
        <taxon>Actinomycetes</taxon>
        <taxon>Micrococcales</taxon>
        <taxon>Intrasporangiaceae</taxon>
        <taxon>Knoellia</taxon>
    </lineage>
</organism>
<dbReference type="EMBL" id="BKBA01000003">
    <property type="protein sequence ID" value="GEQ13053.1"/>
    <property type="molecule type" value="Genomic_DNA"/>
</dbReference>
<accession>A0A512SYM0</accession>
<evidence type="ECO:0000313" key="1">
    <source>
        <dbReference type="EMBL" id="GEQ13053.1"/>
    </source>
</evidence>
<keyword evidence="2" id="KW-1185">Reference proteome</keyword>
<dbReference type="Gene3D" id="3.30.530.20">
    <property type="match status" value="1"/>
</dbReference>
<gene>
    <name evidence="1" type="ORF">KLO01_11000</name>
</gene>
<evidence type="ECO:0000313" key="2">
    <source>
        <dbReference type="Proteomes" id="UP000321793"/>
    </source>
</evidence>
<dbReference type="InterPro" id="IPR019587">
    <property type="entry name" value="Polyketide_cyclase/dehydratase"/>
</dbReference>
<reference evidence="1 2" key="1">
    <citation type="submission" date="2019-07" db="EMBL/GenBank/DDBJ databases">
        <title>Whole genome shotgun sequence of Knoellia locipacati NBRC 109775.</title>
        <authorList>
            <person name="Hosoyama A."/>
            <person name="Uohara A."/>
            <person name="Ohji S."/>
            <person name="Ichikawa N."/>
        </authorList>
    </citation>
    <scope>NUCLEOTIDE SEQUENCE [LARGE SCALE GENOMIC DNA]</scope>
    <source>
        <strain evidence="1 2">NBRC 109775</strain>
    </source>
</reference>